<organism evidence="3 4">
    <name type="scientific">Prauserella isguenensis</name>
    <dbReference type="NCBI Taxonomy" id="1470180"/>
    <lineage>
        <taxon>Bacteria</taxon>
        <taxon>Bacillati</taxon>
        <taxon>Actinomycetota</taxon>
        <taxon>Actinomycetes</taxon>
        <taxon>Pseudonocardiales</taxon>
        <taxon>Pseudonocardiaceae</taxon>
        <taxon>Prauserella</taxon>
    </lineage>
</organism>
<dbReference type="AlphaFoldDB" id="A0A839S777"/>
<dbReference type="Proteomes" id="UP000550714">
    <property type="component" value="Unassembled WGS sequence"/>
</dbReference>
<evidence type="ECO:0000259" key="1">
    <source>
        <dbReference type="Pfam" id="PF26035"/>
    </source>
</evidence>
<name>A0A839S777_9PSEU</name>
<dbReference type="RefSeq" id="WP_183657031.1">
    <property type="nucleotide sequence ID" value="NZ_JACHWU010000004.1"/>
</dbReference>
<keyword evidence="4" id="KW-1185">Reference proteome</keyword>
<evidence type="ECO:0000313" key="3">
    <source>
        <dbReference type="EMBL" id="MBB3052579.1"/>
    </source>
</evidence>
<feature type="domain" description="DUF8185" evidence="2">
    <location>
        <begin position="100"/>
        <end position="205"/>
    </location>
</feature>
<dbReference type="InterPro" id="IPR058323">
    <property type="entry name" value="DUF8010"/>
</dbReference>
<accession>A0A839S777</accession>
<proteinExistence type="predicted"/>
<dbReference type="Pfam" id="PF26572">
    <property type="entry name" value="DUF8185"/>
    <property type="match status" value="1"/>
</dbReference>
<feature type="domain" description="DUF8010" evidence="1">
    <location>
        <begin position="2"/>
        <end position="96"/>
    </location>
</feature>
<dbReference type="EMBL" id="JACHWU010000004">
    <property type="protein sequence ID" value="MBB3052579.1"/>
    <property type="molecule type" value="Genomic_DNA"/>
</dbReference>
<gene>
    <name evidence="3" type="ORF">FHS23_003613</name>
</gene>
<protein>
    <submittedName>
        <fullName evidence="3">Uncharacterized protein</fullName>
    </submittedName>
</protein>
<dbReference type="InterPro" id="IPR058498">
    <property type="entry name" value="DUF8185"/>
</dbReference>
<sequence length="211" mass="22564">MPELRIPDPADRESLGAFIARAVRLDAQAIVRLRMRAPGVLEAWASTPFEVLVTRAVEGDVEPGDVTVSGSELLAALTVAPGERMDPGPSRDLLWRSELPAGKGWRQVDTLPAAVVADLADRGVALARENVGPQGTPPASLMDQTVLTVSGDDTELEVPMRCLFAMSGMGFVDSSVSGDVVRVAATDAWLRLDGRYGAVVRRRHALLPLLF</sequence>
<reference evidence="3 4" key="1">
    <citation type="submission" date="2020-08" db="EMBL/GenBank/DDBJ databases">
        <title>Genomic Encyclopedia of Type Strains, Phase III (KMG-III): the genomes of soil and plant-associated and newly described type strains.</title>
        <authorList>
            <person name="Whitman W."/>
        </authorList>
    </citation>
    <scope>NUCLEOTIDE SEQUENCE [LARGE SCALE GENOMIC DNA]</scope>
    <source>
        <strain evidence="3 4">CECT 8577</strain>
    </source>
</reference>
<evidence type="ECO:0000259" key="2">
    <source>
        <dbReference type="Pfam" id="PF26572"/>
    </source>
</evidence>
<dbReference type="Pfam" id="PF26035">
    <property type="entry name" value="DUF8010"/>
    <property type="match status" value="1"/>
</dbReference>
<evidence type="ECO:0000313" key="4">
    <source>
        <dbReference type="Proteomes" id="UP000550714"/>
    </source>
</evidence>
<comment type="caution">
    <text evidence="3">The sequence shown here is derived from an EMBL/GenBank/DDBJ whole genome shotgun (WGS) entry which is preliminary data.</text>
</comment>